<sequence>MLQRFSHSYFWILLALLAFACLPSKALDYGLFSATKSEFVAAMGWSDVNIS</sequence>
<evidence type="ECO:0000313" key="2">
    <source>
        <dbReference type="Proteomes" id="UP000005467"/>
    </source>
</evidence>
<dbReference type="EMBL" id="AEVG01000068">
    <property type="protein sequence ID" value="EFX91898.1"/>
    <property type="molecule type" value="Genomic_DNA"/>
</dbReference>
<name>E8KGP3_9PAST</name>
<dbReference type="PROSITE" id="PS51257">
    <property type="entry name" value="PROKAR_LIPOPROTEIN"/>
    <property type="match status" value="1"/>
</dbReference>
<proteinExistence type="predicted"/>
<dbReference type="RefSeq" id="WP_005622614.1">
    <property type="nucleotide sequence ID" value="NZ_GL831080.1"/>
</dbReference>
<dbReference type="Proteomes" id="UP000005467">
    <property type="component" value="Unassembled WGS sequence"/>
</dbReference>
<protein>
    <submittedName>
        <fullName evidence="1">Ferric transport system permease protein FbpB family protein</fullName>
    </submittedName>
</protein>
<dbReference type="AlphaFoldDB" id="E8KGP3"/>
<reference evidence="1 2" key="1">
    <citation type="submission" date="2011-01" db="EMBL/GenBank/DDBJ databases">
        <authorList>
            <person name="Muzny D."/>
            <person name="Qin X."/>
            <person name="Deng J."/>
            <person name="Jiang H."/>
            <person name="Liu Y."/>
            <person name="Qu J."/>
            <person name="Song X.-Z."/>
            <person name="Zhang L."/>
            <person name="Thornton R."/>
            <person name="Coyle M."/>
            <person name="Francisco L."/>
            <person name="Jackson L."/>
            <person name="Javaid M."/>
            <person name="Korchina V."/>
            <person name="Kovar C."/>
            <person name="Mata R."/>
            <person name="Mathew T."/>
            <person name="Ngo R."/>
            <person name="Nguyen L."/>
            <person name="Nguyen N."/>
            <person name="Okwuonu G."/>
            <person name="Ongeri F."/>
            <person name="Pham C."/>
            <person name="Simmons D."/>
            <person name="Wilczek-Boney K."/>
            <person name="Hale W."/>
            <person name="Jakkamsetti A."/>
            <person name="Pham P."/>
            <person name="Ruth R."/>
            <person name="San Lucas F."/>
            <person name="Warren J."/>
            <person name="Zhang J."/>
            <person name="Zhao Z."/>
            <person name="Zhou C."/>
            <person name="Zhu D."/>
            <person name="Lee S."/>
            <person name="Bess C."/>
            <person name="Blankenburg K."/>
            <person name="Forbes L."/>
            <person name="Fu Q."/>
            <person name="Gubbala S."/>
            <person name="Hirani K."/>
            <person name="Jayaseelan J.C."/>
            <person name="Lara F."/>
            <person name="Munidasa M."/>
            <person name="Palculict T."/>
            <person name="Patil S."/>
            <person name="Pu L.-L."/>
            <person name="Saada N."/>
            <person name="Tang L."/>
            <person name="Weissenberger G."/>
            <person name="Zhu Y."/>
            <person name="Hemphill L."/>
            <person name="Shang Y."/>
            <person name="Youmans B."/>
            <person name="Ayvaz T."/>
            <person name="Ross M."/>
            <person name="Santibanez J."/>
            <person name="Aqrawi P."/>
            <person name="Gross S."/>
            <person name="Joshi V."/>
            <person name="Fowler G."/>
            <person name="Nazareth L."/>
            <person name="Reid J."/>
            <person name="Worley K."/>
            <person name="Petrosino J."/>
            <person name="Highlander S."/>
            <person name="Gibbs R."/>
        </authorList>
    </citation>
    <scope>NUCLEOTIDE SEQUENCE [LARGE SCALE GENOMIC DNA]</scope>
    <source>
        <strain evidence="1 2">ATCC 25976</strain>
    </source>
</reference>
<keyword evidence="2" id="KW-1185">Reference proteome</keyword>
<comment type="caution">
    <text evidence="1">The sequence shown here is derived from an EMBL/GenBank/DDBJ whole genome shotgun (WGS) entry which is preliminary data.</text>
</comment>
<organism evidence="1 2">
    <name type="scientific">Actinobacillus ureae ATCC 25976</name>
    <dbReference type="NCBI Taxonomy" id="887324"/>
    <lineage>
        <taxon>Bacteria</taxon>
        <taxon>Pseudomonadati</taxon>
        <taxon>Pseudomonadota</taxon>
        <taxon>Gammaproteobacteria</taxon>
        <taxon>Pasteurellales</taxon>
        <taxon>Pasteurellaceae</taxon>
        <taxon>Actinobacillus</taxon>
    </lineage>
</organism>
<evidence type="ECO:0000313" key="1">
    <source>
        <dbReference type="EMBL" id="EFX91898.1"/>
    </source>
</evidence>
<gene>
    <name evidence="1" type="ORF">HMPREF0027_1010</name>
</gene>
<accession>E8KGP3</accession>
<dbReference type="HOGENOM" id="CLU_3094707_0_0_6"/>